<dbReference type="InterPro" id="IPR032312">
    <property type="entry name" value="LacZ_4"/>
</dbReference>
<organism evidence="8">
    <name type="scientific">freshwater metagenome</name>
    <dbReference type="NCBI Taxonomy" id="449393"/>
    <lineage>
        <taxon>unclassified sequences</taxon>
        <taxon>metagenomes</taxon>
        <taxon>ecological metagenomes</taxon>
    </lineage>
</organism>
<dbReference type="InterPro" id="IPR008979">
    <property type="entry name" value="Galactose-bd-like_sf"/>
</dbReference>
<dbReference type="Pfam" id="PF00703">
    <property type="entry name" value="Glyco_hydro_2"/>
    <property type="match status" value="1"/>
</dbReference>
<dbReference type="Gene3D" id="2.60.120.260">
    <property type="entry name" value="Galactose-binding domain-like"/>
    <property type="match status" value="1"/>
</dbReference>
<evidence type="ECO:0000256" key="4">
    <source>
        <dbReference type="ARBA" id="ARBA00022801"/>
    </source>
</evidence>
<evidence type="ECO:0000256" key="1">
    <source>
        <dbReference type="ARBA" id="ARBA00001412"/>
    </source>
</evidence>
<dbReference type="InterPro" id="IPR036156">
    <property type="entry name" value="Beta-gal/glucu_dom_sf"/>
</dbReference>
<dbReference type="GO" id="GO:0030246">
    <property type="term" value="F:carbohydrate binding"/>
    <property type="evidence" value="ECO:0007669"/>
    <property type="project" value="InterPro"/>
</dbReference>
<dbReference type="InterPro" id="IPR006101">
    <property type="entry name" value="Glyco_hydro_2"/>
</dbReference>
<dbReference type="Gene3D" id="3.20.20.80">
    <property type="entry name" value="Glycosidases"/>
    <property type="match status" value="1"/>
</dbReference>
<dbReference type="InterPro" id="IPR004199">
    <property type="entry name" value="B-gal_small/dom_5"/>
</dbReference>
<dbReference type="EMBL" id="CAEZSR010000221">
    <property type="protein sequence ID" value="CAB4589788.1"/>
    <property type="molecule type" value="Genomic_DNA"/>
</dbReference>
<evidence type="ECO:0000256" key="3">
    <source>
        <dbReference type="ARBA" id="ARBA00012756"/>
    </source>
</evidence>
<sequence>MLPVIGALRPWADPDAVHLHRLPMHVPLPVTDDARRSLDGDWHFTRFASPDQVPAEAVLGPTPTTGRTIAVPGNWTLQGTEDTPWYTNVQMPFDGPPPRLPELNPTGVYRRSFTLARGWRSQQVVLHVGGAESVHAVYLNDRFVGYGTDSRLPSEYDLTEHLVSGANHLAIVVVRFSAQSYVEDQDQWWMAGLHRSVFLEVRPLVHVADVRVRADLRVDDGTGLLHVRTDVGFVGAPSAGWAVRSWLERLDGRRVTTPHTGDVPHEFDVPYVFAGHRVEATWEVPRIAPWSAESPTRYRVVVELLGRDGTVHQRTSQLVGFRHVEVRGRQFLVNGQPIWVFGVNRHDHHPDRGKAVTVDDMRADLEVMRRHNITAIRTSHYPNDVAFYDLCDELGMYVVDEANIESHAYNTSLCNDPRYLSTWLARGSRMVQRDRNHPSILLWSLGNESGYGTHHDALAGWIRHDDPTRPLHYEGAPFHAGWVDGGLAASDLVCPMYAPIDAIERYGSSGKGARPLILCEYSHAMGNSNGTLADYWDVITSTPGLQGGFLWEWKDHGIRQVLPDGTVRLAYGGQFGETPHDGNFVADGLVSADLEPHPAMQEVAWVYRPVTVARGRRGTLRVTNRQSFVGLDAFDARWTLLVDGVEVRSGRLRLPKVAPRDTVDVPVPVTVPDGTGQVLLSVCFTLKRDTWYAAAGHLVAWDQVELRAARPVRPGRFRPNHDAAAIDELLVSPIELCIFRAPIDNDGFKLMPDLSRRIRVGGTTLVHWQDTGVDRLPADELVEHTWDRAASGDSVEYRHRVVVPDELADLGRIGVTFQLPAGFERVRWFGRGPAENYPDRNRGALLGTWDGTPDRSPYLVPQEFGLRTDCRWFEFADRDGRVVRLDALRPSALHVSATHHTVHDLYEAPTATALRPRPELVVHVDLAHRGIGTASCGPDTLPAYRIAPGVHEFAYRLTVARS</sequence>
<dbReference type="Pfam" id="PF02837">
    <property type="entry name" value="Glyco_hydro_2_N"/>
    <property type="match status" value="1"/>
</dbReference>
<dbReference type="InterPro" id="IPR017853">
    <property type="entry name" value="GH"/>
</dbReference>
<dbReference type="SUPFAM" id="SSF51445">
    <property type="entry name" value="(Trans)glycosidases"/>
    <property type="match status" value="1"/>
</dbReference>
<dbReference type="Gene3D" id="2.70.98.10">
    <property type="match status" value="1"/>
</dbReference>
<comment type="catalytic activity">
    <reaction evidence="1">
        <text>Hydrolysis of terminal non-reducing beta-D-galactose residues in beta-D-galactosides.</text>
        <dbReference type="EC" id="3.2.1.23"/>
    </reaction>
</comment>
<evidence type="ECO:0000313" key="8">
    <source>
        <dbReference type="EMBL" id="CAB4589788.1"/>
    </source>
</evidence>
<dbReference type="InterPro" id="IPR006104">
    <property type="entry name" value="Glyco_hydro_2_N"/>
</dbReference>
<comment type="similarity">
    <text evidence="2">Belongs to the glycosyl hydrolase 2 family.</text>
</comment>
<keyword evidence="4" id="KW-0378">Hydrolase</keyword>
<dbReference type="InterPro" id="IPR006103">
    <property type="entry name" value="Glyco_hydro_2_cat"/>
</dbReference>
<gene>
    <name evidence="8" type="ORF">UFOPK1493_03679</name>
</gene>
<dbReference type="PANTHER" id="PTHR46323:SF2">
    <property type="entry name" value="BETA-GALACTOSIDASE"/>
    <property type="match status" value="1"/>
</dbReference>
<reference evidence="8" key="1">
    <citation type="submission" date="2020-05" db="EMBL/GenBank/DDBJ databases">
        <authorList>
            <person name="Chiriac C."/>
            <person name="Salcher M."/>
            <person name="Ghai R."/>
            <person name="Kavagutti S V."/>
        </authorList>
    </citation>
    <scope>NUCLEOTIDE SEQUENCE</scope>
</reference>
<dbReference type="InterPro" id="IPR011013">
    <property type="entry name" value="Gal_mutarotase_sf_dom"/>
</dbReference>
<dbReference type="InterPro" id="IPR050347">
    <property type="entry name" value="Bact_Beta-galactosidase"/>
</dbReference>
<dbReference type="SUPFAM" id="SSF49785">
    <property type="entry name" value="Galactose-binding domain-like"/>
    <property type="match status" value="1"/>
</dbReference>
<dbReference type="Gene3D" id="2.60.40.10">
    <property type="entry name" value="Immunoglobulins"/>
    <property type="match status" value="2"/>
</dbReference>
<evidence type="ECO:0000256" key="2">
    <source>
        <dbReference type="ARBA" id="ARBA00007401"/>
    </source>
</evidence>
<dbReference type="InterPro" id="IPR014718">
    <property type="entry name" value="GH-type_carb-bd"/>
</dbReference>
<dbReference type="SUPFAM" id="SSF74650">
    <property type="entry name" value="Galactose mutarotase-like"/>
    <property type="match status" value="1"/>
</dbReference>
<dbReference type="PRINTS" id="PR00132">
    <property type="entry name" value="GLHYDRLASE2"/>
</dbReference>
<dbReference type="GO" id="GO:0005990">
    <property type="term" value="P:lactose catabolic process"/>
    <property type="evidence" value="ECO:0007669"/>
    <property type="project" value="TreeGrafter"/>
</dbReference>
<dbReference type="InterPro" id="IPR013783">
    <property type="entry name" value="Ig-like_fold"/>
</dbReference>
<dbReference type="SUPFAM" id="SSF49303">
    <property type="entry name" value="beta-Galactosidase/glucuronidase domain"/>
    <property type="match status" value="2"/>
</dbReference>
<accession>A0A6J6FYW6</accession>
<dbReference type="EC" id="3.2.1.23" evidence="3"/>
<proteinExistence type="inferred from homology"/>
<feature type="domain" description="Beta galactosidase small chain/" evidence="7">
    <location>
        <begin position="711"/>
        <end position="958"/>
    </location>
</feature>
<dbReference type="SMART" id="SM01038">
    <property type="entry name" value="Bgal_small_N"/>
    <property type="match status" value="1"/>
</dbReference>
<dbReference type="GO" id="GO:0004565">
    <property type="term" value="F:beta-galactosidase activity"/>
    <property type="evidence" value="ECO:0007669"/>
    <property type="project" value="UniProtKB-EC"/>
</dbReference>
<dbReference type="InterPro" id="IPR006102">
    <property type="entry name" value="Ig-like_GH2"/>
</dbReference>
<protein>
    <recommendedName>
        <fullName evidence="3">beta-galactosidase</fullName>
        <ecNumber evidence="3">3.2.1.23</ecNumber>
    </recommendedName>
    <alternativeName>
        <fullName evidence="6">Lactase</fullName>
    </alternativeName>
</protein>
<dbReference type="AlphaFoldDB" id="A0A6J6FYW6"/>
<name>A0A6J6FYW6_9ZZZZ</name>
<dbReference type="Pfam" id="PF02836">
    <property type="entry name" value="Glyco_hydro_2_C"/>
    <property type="match status" value="1"/>
</dbReference>
<keyword evidence="5" id="KW-0326">Glycosidase</keyword>
<dbReference type="InterPro" id="IPR023232">
    <property type="entry name" value="Glyco_hydro_2_AS"/>
</dbReference>
<evidence type="ECO:0000256" key="5">
    <source>
        <dbReference type="ARBA" id="ARBA00023295"/>
    </source>
</evidence>
<dbReference type="PROSITE" id="PS00608">
    <property type="entry name" value="GLYCOSYL_HYDROL_F2_2"/>
    <property type="match status" value="1"/>
</dbReference>
<dbReference type="GO" id="GO:0009341">
    <property type="term" value="C:beta-galactosidase complex"/>
    <property type="evidence" value="ECO:0007669"/>
    <property type="project" value="InterPro"/>
</dbReference>
<evidence type="ECO:0000256" key="6">
    <source>
        <dbReference type="ARBA" id="ARBA00032230"/>
    </source>
</evidence>
<dbReference type="Pfam" id="PF16353">
    <property type="entry name" value="LacZ_4"/>
    <property type="match status" value="1"/>
</dbReference>
<dbReference type="Pfam" id="PF02929">
    <property type="entry name" value="Bgal_small_N"/>
    <property type="match status" value="1"/>
</dbReference>
<evidence type="ECO:0000259" key="7">
    <source>
        <dbReference type="SMART" id="SM01038"/>
    </source>
</evidence>
<dbReference type="PANTHER" id="PTHR46323">
    <property type="entry name" value="BETA-GALACTOSIDASE"/>
    <property type="match status" value="1"/>
</dbReference>